<proteinExistence type="predicted"/>
<accession>A0ABV9BAB2</accession>
<organism evidence="1 2">
    <name type="scientific">Streptomyces vulcanius</name>
    <dbReference type="NCBI Taxonomy" id="1441876"/>
    <lineage>
        <taxon>Bacteria</taxon>
        <taxon>Bacillati</taxon>
        <taxon>Actinomycetota</taxon>
        <taxon>Actinomycetes</taxon>
        <taxon>Kitasatosporales</taxon>
        <taxon>Streptomycetaceae</taxon>
        <taxon>Streptomyces</taxon>
    </lineage>
</organism>
<reference evidence="2" key="1">
    <citation type="journal article" date="2019" name="Int. J. Syst. Evol. Microbiol.">
        <title>The Global Catalogue of Microorganisms (GCM) 10K type strain sequencing project: providing services to taxonomists for standard genome sequencing and annotation.</title>
        <authorList>
            <consortium name="The Broad Institute Genomics Platform"/>
            <consortium name="The Broad Institute Genome Sequencing Center for Infectious Disease"/>
            <person name="Wu L."/>
            <person name="Ma J."/>
        </authorList>
    </citation>
    <scope>NUCLEOTIDE SEQUENCE [LARGE SCALE GENOMIC DNA]</scope>
    <source>
        <strain evidence="2">CGMCC 4.7177</strain>
    </source>
</reference>
<evidence type="ECO:0000313" key="1">
    <source>
        <dbReference type="EMBL" id="MFC4508062.1"/>
    </source>
</evidence>
<dbReference type="EMBL" id="JBHSFK010000066">
    <property type="protein sequence ID" value="MFC4508062.1"/>
    <property type="molecule type" value="Genomic_DNA"/>
</dbReference>
<protein>
    <submittedName>
        <fullName evidence="1">Uncharacterized protein</fullName>
    </submittedName>
</protein>
<sequence>MRRCWSPSDPALYAVTAEEFEAATGLIDAVVAVGQAPVTRED</sequence>
<keyword evidence="2" id="KW-1185">Reference proteome</keyword>
<evidence type="ECO:0000313" key="2">
    <source>
        <dbReference type="Proteomes" id="UP001595839"/>
    </source>
</evidence>
<gene>
    <name evidence="1" type="ORF">ACFPIH_53185</name>
</gene>
<name>A0ABV9BAB2_9ACTN</name>
<dbReference type="RefSeq" id="WP_381168891.1">
    <property type="nucleotide sequence ID" value="NZ_JBHSFK010000066.1"/>
</dbReference>
<comment type="caution">
    <text evidence="1">The sequence shown here is derived from an EMBL/GenBank/DDBJ whole genome shotgun (WGS) entry which is preliminary data.</text>
</comment>
<dbReference type="Proteomes" id="UP001595839">
    <property type="component" value="Unassembled WGS sequence"/>
</dbReference>